<dbReference type="EMBL" id="CP017634">
    <property type="protein sequence ID" value="ATW24146.1"/>
    <property type="molecule type" value="Genomic_DNA"/>
</dbReference>
<keyword evidence="2" id="KW-1185">Reference proteome</keyword>
<dbReference type="OrthoDB" id="2085289at2"/>
<evidence type="ECO:0000313" key="2">
    <source>
        <dbReference type="Proteomes" id="UP000323521"/>
    </source>
</evidence>
<proteinExistence type="predicted"/>
<gene>
    <name evidence="1" type="ORF">DCMF_04540</name>
</gene>
<dbReference type="Proteomes" id="UP000323521">
    <property type="component" value="Chromosome"/>
</dbReference>
<accession>A0A3G1KNZ2</accession>
<sequence>MMMKQLLKAKDDIRLDDFLKIKLSSLVRVPVIVIYKNQKDYPDKYVARLWDIKNKPTHYAVVKDTLEEVREAIPSGMCRMGPSSKDDPVIVETWA</sequence>
<protein>
    <submittedName>
        <fullName evidence="1">Uncharacterized protein</fullName>
    </submittedName>
</protein>
<reference evidence="1 2" key="1">
    <citation type="submission" date="2016-10" db="EMBL/GenBank/DDBJ databases">
        <title>Complete Genome Sequence of Peptococcaceae strain DCMF.</title>
        <authorList>
            <person name="Edwards R.J."/>
            <person name="Holland S.I."/>
            <person name="Deshpande N.P."/>
            <person name="Wong Y.K."/>
            <person name="Ertan H."/>
            <person name="Manefield M."/>
            <person name="Russell T.L."/>
            <person name="Lee M.J."/>
        </authorList>
    </citation>
    <scope>NUCLEOTIDE SEQUENCE [LARGE SCALE GENOMIC DNA]</scope>
    <source>
        <strain evidence="1 2">DCMF</strain>
    </source>
</reference>
<dbReference type="KEGG" id="fwa:DCMF_04540"/>
<dbReference type="AlphaFoldDB" id="A0A3G1KNZ2"/>
<organism evidence="1 2">
    <name type="scientific">Formimonas warabiya</name>
    <dbReference type="NCBI Taxonomy" id="1761012"/>
    <lineage>
        <taxon>Bacteria</taxon>
        <taxon>Bacillati</taxon>
        <taxon>Bacillota</taxon>
        <taxon>Clostridia</taxon>
        <taxon>Eubacteriales</taxon>
        <taxon>Peptococcaceae</taxon>
        <taxon>Candidatus Formimonas</taxon>
    </lineage>
</organism>
<evidence type="ECO:0000313" key="1">
    <source>
        <dbReference type="EMBL" id="ATW24146.1"/>
    </source>
</evidence>
<name>A0A3G1KNZ2_FORW1</name>
<dbReference type="RefSeq" id="WP_148133326.1">
    <property type="nucleotide sequence ID" value="NZ_CP017634.1"/>
</dbReference>